<dbReference type="PANTHER" id="PTHR35936">
    <property type="entry name" value="MEMBRANE-BOUND LYTIC MUREIN TRANSGLYCOSYLASE F"/>
    <property type="match status" value="1"/>
</dbReference>
<feature type="domain" description="Solute-binding protein family 3/N-terminal" evidence="3">
    <location>
        <begin position="28"/>
        <end position="255"/>
    </location>
</feature>
<dbReference type="AlphaFoldDB" id="A0A1C3RJQ2"/>
<dbReference type="OrthoDB" id="6371790at2"/>
<keyword evidence="1 2" id="KW-0732">Signal</keyword>
<protein>
    <recommendedName>
        <fullName evidence="3">Solute-binding protein family 3/N-terminal domain-containing protein</fullName>
    </recommendedName>
</protein>
<dbReference type="Proteomes" id="UP000231658">
    <property type="component" value="Unassembled WGS sequence"/>
</dbReference>
<organism evidence="4 5">
    <name type="scientific">Candidatus Terasakiella magnetica</name>
    <dbReference type="NCBI Taxonomy" id="1867952"/>
    <lineage>
        <taxon>Bacteria</taxon>
        <taxon>Pseudomonadati</taxon>
        <taxon>Pseudomonadota</taxon>
        <taxon>Alphaproteobacteria</taxon>
        <taxon>Rhodospirillales</taxon>
        <taxon>Terasakiellaceae</taxon>
        <taxon>Terasakiella</taxon>
    </lineage>
</organism>
<dbReference type="Pfam" id="PF00497">
    <property type="entry name" value="SBP_bac_3"/>
    <property type="match status" value="1"/>
</dbReference>
<evidence type="ECO:0000256" key="1">
    <source>
        <dbReference type="ARBA" id="ARBA00022729"/>
    </source>
</evidence>
<dbReference type="SMART" id="SM00062">
    <property type="entry name" value="PBPb"/>
    <property type="match status" value="1"/>
</dbReference>
<feature type="signal peptide" evidence="2">
    <location>
        <begin position="1"/>
        <end position="25"/>
    </location>
</feature>
<dbReference type="EMBL" id="FLYE01000045">
    <property type="protein sequence ID" value="SCA57512.1"/>
    <property type="molecule type" value="Genomic_DNA"/>
</dbReference>
<proteinExistence type="predicted"/>
<feature type="chain" id="PRO_5008680848" description="Solute-binding protein family 3/N-terminal domain-containing protein" evidence="2">
    <location>
        <begin position="26"/>
        <end position="255"/>
    </location>
</feature>
<dbReference type="Gene3D" id="3.40.190.10">
    <property type="entry name" value="Periplasmic binding protein-like II"/>
    <property type="match status" value="2"/>
</dbReference>
<dbReference type="InterPro" id="IPR001638">
    <property type="entry name" value="Solute-binding_3/MltF_N"/>
</dbReference>
<accession>A0A1C3RJQ2</accession>
<keyword evidence="5" id="KW-1185">Reference proteome</keyword>
<evidence type="ECO:0000259" key="3">
    <source>
        <dbReference type="SMART" id="SM00062"/>
    </source>
</evidence>
<gene>
    <name evidence="4" type="ORF">MTBPR1_60025</name>
</gene>
<evidence type="ECO:0000313" key="4">
    <source>
        <dbReference type="EMBL" id="SCA57512.1"/>
    </source>
</evidence>
<evidence type="ECO:0000256" key="2">
    <source>
        <dbReference type="SAM" id="SignalP"/>
    </source>
</evidence>
<sequence length="255" mass="28842">MKLRYLIAVASAFLWNSASSVPVNAEDVVTVGFKGAKPPYILAVKPYSEKDFDLSRQLGIEVDLFREAFATVGKKIKPVYMNFKRMPAEITAGNIDAASILPNDVDGAFYVSEYLSLTDSYISLDNGNDKIETFNDLKGKRVLAFQNAQKFLPEEYQTAIKGAKSYREIADQEKQVKSLVSDRADVLIMDVSIFKYLVKKHAKEGQAFRYSPLFEKPMHFPAGFATSELMKEFEMGLNQLKKTGRYEEIYQAYTE</sequence>
<name>A0A1C3RJQ2_9PROT</name>
<evidence type="ECO:0000313" key="5">
    <source>
        <dbReference type="Proteomes" id="UP000231658"/>
    </source>
</evidence>
<dbReference type="SUPFAM" id="SSF53850">
    <property type="entry name" value="Periplasmic binding protein-like II"/>
    <property type="match status" value="1"/>
</dbReference>
<dbReference type="STRING" id="1867952.MTBPR1_60025"/>
<dbReference type="PANTHER" id="PTHR35936:SF19">
    <property type="entry name" value="AMINO-ACID-BINDING PROTEIN YXEM-RELATED"/>
    <property type="match status" value="1"/>
</dbReference>
<dbReference type="RefSeq" id="WP_069189543.1">
    <property type="nucleotide sequence ID" value="NZ_FLYE01000045.1"/>
</dbReference>
<reference evidence="4 5" key="1">
    <citation type="submission" date="2016-07" db="EMBL/GenBank/DDBJ databases">
        <authorList>
            <person name="Lefevre C.T."/>
        </authorList>
    </citation>
    <scope>NUCLEOTIDE SEQUENCE [LARGE SCALE GENOMIC DNA]</scope>
    <source>
        <strain evidence="4">PR1</strain>
    </source>
</reference>